<sequence>MCHGVTCSTCHGKTWYGCGSHIPSVLDAVPESERCSCGPKVERDGKAYPPGGSLGGMLMGMFGFGGKAKGEGKEEL</sequence>
<organism evidence="1 2">
    <name type="scientific">Cladosporium halotolerans</name>
    <dbReference type="NCBI Taxonomy" id="1052096"/>
    <lineage>
        <taxon>Eukaryota</taxon>
        <taxon>Fungi</taxon>
        <taxon>Dikarya</taxon>
        <taxon>Ascomycota</taxon>
        <taxon>Pezizomycotina</taxon>
        <taxon>Dothideomycetes</taxon>
        <taxon>Dothideomycetidae</taxon>
        <taxon>Cladosporiales</taxon>
        <taxon>Cladosporiaceae</taxon>
        <taxon>Cladosporium</taxon>
    </lineage>
</organism>
<gene>
    <name evidence="1" type="ORF">WHR41_00552</name>
</gene>
<dbReference type="AlphaFoldDB" id="A0AB34L5V8"/>
<keyword evidence="2" id="KW-1185">Reference proteome</keyword>
<reference evidence="1 2" key="1">
    <citation type="journal article" date="2020" name="Microbiol. Resour. Announc.">
        <title>Draft Genome Sequence of a Cladosporium Species Isolated from the Mesophotic Ascidian Didemnum maculosum.</title>
        <authorList>
            <person name="Gioti A."/>
            <person name="Siaperas R."/>
            <person name="Nikolaivits E."/>
            <person name="Le Goff G."/>
            <person name="Ouazzani J."/>
            <person name="Kotoulas G."/>
            <person name="Topakas E."/>
        </authorList>
    </citation>
    <scope>NUCLEOTIDE SEQUENCE [LARGE SCALE GENOMIC DNA]</scope>
    <source>
        <strain evidence="1 2">TM138-S3</strain>
    </source>
</reference>
<dbReference type="Proteomes" id="UP000803884">
    <property type="component" value="Unassembled WGS sequence"/>
</dbReference>
<accession>A0AB34L5V8</accession>
<name>A0AB34L5V8_9PEZI</name>
<evidence type="ECO:0000313" key="2">
    <source>
        <dbReference type="Proteomes" id="UP000803884"/>
    </source>
</evidence>
<comment type="caution">
    <text evidence="1">The sequence shown here is derived from an EMBL/GenBank/DDBJ whole genome shotgun (WGS) entry which is preliminary data.</text>
</comment>
<dbReference type="PANTHER" id="PTHR34724">
    <property type="entry name" value="OS12G0596101 PROTEIN"/>
    <property type="match status" value="1"/>
</dbReference>
<proteinExistence type="predicted"/>
<dbReference type="PANTHER" id="PTHR34724:SF2">
    <property type="entry name" value="OS12G0596101 PROTEIN"/>
    <property type="match status" value="1"/>
</dbReference>
<dbReference type="RefSeq" id="XP_069233599.1">
    <property type="nucleotide sequence ID" value="XM_069369158.1"/>
</dbReference>
<dbReference type="EMBL" id="JAAQHG020000002">
    <property type="protein sequence ID" value="KAL1590494.1"/>
    <property type="molecule type" value="Genomic_DNA"/>
</dbReference>
<dbReference type="GeneID" id="96001996"/>
<evidence type="ECO:0000313" key="1">
    <source>
        <dbReference type="EMBL" id="KAL1590494.1"/>
    </source>
</evidence>
<protein>
    <submittedName>
        <fullName evidence="1">Uncharacterized protein</fullName>
    </submittedName>
</protein>